<proteinExistence type="predicted"/>
<comment type="caution">
    <text evidence="2">The sequence shown here is derived from an EMBL/GenBank/DDBJ whole genome shotgun (WGS) entry which is preliminary data.</text>
</comment>
<protein>
    <submittedName>
        <fullName evidence="2">Uncharacterized protein</fullName>
    </submittedName>
</protein>
<dbReference type="AlphaFoldDB" id="A0A836GK39"/>
<dbReference type="OrthoDB" id="272830at2759"/>
<organism evidence="2 3">
    <name type="scientific">Leishmania enriettii</name>
    <dbReference type="NCBI Taxonomy" id="5663"/>
    <lineage>
        <taxon>Eukaryota</taxon>
        <taxon>Discoba</taxon>
        <taxon>Euglenozoa</taxon>
        <taxon>Kinetoplastea</taxon>
        <taxon>Metakinetoplastina</taxon>
        <taxon>Trypanosomatida</taxon>
        <taxon>Trypanosomatidae</taxon>
        <taxon>Leishmaniinae</taxon>
        <taxon>Leishmania</taxon>
    </lineage>
</organism>
<keyword evidence="3" id="KW-1185">Reference proteome</keyword>
<dbReference type="Proteomes" id="UP000674179">
    <property type="component" value="Chromosome 28"/>
</dbReference>
<evidence type="ECO:0000313" key="2">
    <source>
        <dbReference type="EMBL" id="KAG5475214.1"/>
    </source>
</evidence>
<dbReference type="RefSeq" id="XP_067691743.1">
    <property type="nucleotide sequence ID" value="XM_067836372.1"/>
</dbReference>
<dbReference type="GeneID" id="94171882"/>
<evidence type="ECO:0000256" key="1">
    <source>
        <dbReference type="SAM" id="MobiDB-lite"/>
    </source>
</evidence>
<accession>A0A836GK39</accession>
<dbReference type="EMBL" id="JAFHKP010000028">
    <property type="protein sequence ID" value="KAG5475214.1"/>
    <property type="molecule type" value="Genomic_DNA"/>
</dbReference>
<evidence type="ECO:0000313" key="3">
    <source>
        <dbReference type="Proteomes" id="UP000674179"/>
    </source>
</evidence>
<feature type="compositionally biased region" description="Basic and acidic residues" evidence="1">
    <location>
        <begin position="457"/>
        <end position="467"/>
    </location>
</feature>
<sequence>MEVRTSRPRVNRAVAAVQLATAPVMSASPLVTDTRGAAERHKSHITRFSSLDALRHAQQKPDPHALLRKELEAKLPRSSPRNDVLAVGDAAIERVLQFLGPVSRSAVVFAQTCRSVRRALLRTMNLEVAVLTPTMVTASALSKQFVRRALTTFAAARNVQVRTLVLHEDGLSAVRRECSDGAPFAPLTLPALWVLQLISQLPYLTELDVRHVQFAEAHHSQVLHYLLSDLHLAAARTLRTLKMDAELMRYWAPGWWRRLVNLTSLVVGSRYCSLVPILDTAASAIAPPSLVLPEDYFTLMCEEGRRWQLKLWVPLQAASLKQLIMPGSGTIFAGVSELLVNMRHNERACDWADPAAGDAPPLLSAVTATAAEPPLETRNSAATCRAAAAGPESGEAFAYPALTTATVVDVQERPEVAAEVYHALLSMAPTLVHFNVCDTVSAGTATEAPKKRQGKGVVRERGGEARMRSPLSR</sequence>
<dbReference type="KEGG" id="lenr:94171882"/>
<reference evidence="2 3" key="1">
    <citation type="submission" date="2021-02" db="EMBL/GenBank/DDBJ databases">
        <title>Leishmania (Mundinia) enrietti genome sequencing and assembly.</title>
        <authorList>
            <person name="Almutairi H."/>
            <person name="Gatherer D."/>
        </authorList>
    </citation>
    <scope>NUCLEOTIDE SEQUENCE [LARGE SCALE GENOMIC DNA]</scope>
    <source>
        <strain evidence="2">CUR178</strain>
    </source>
</reference>
<gene>
    <name evidence="2" type="ORF">CUR178_04667</name>
</gene>
<feature type="region of interest" description="Disordered" evidence="1">
    <location>
        <begin position="445"/>
        <end position="473"/>
    </location>
</feature>
<name>A0A836GK39_LEIEN</name>